<evidence type="ECO:0000313" key="1">
    <source>
        <dbReference type="EMBL" id="MFC3637960.1"/>
    </source>
</evidence>
<gene>
    <name evidence="1" type="ORF">ACFONL_11355</name>
</gene>
<dbReference type="EMBL" id="JBHRYC010000054">
    <property type="protein sequence ID" value="MFC3637960.1"/>
    <property type="molecule type" value="Genomic_DNA"/>
</dbReference>
<sequence>MSRKPKSPEPIVTDMSIVEKVVAEPREMMSNGSTKIDAAMAMYRQLESHPQDVVVQAFIDGAALTDRGALTYWYNCRIKRSRERPGA</sequence>
<keyword evidence="2" id="KW-1185">Reference proteome</keyword>
<dbReference type="Proteomes" id="UP001595704">
    <property type="component" value="Unassembled WGS sequence"/>
</dbReference>
<name>A0ABV7UGX6_9HYPH</name>
<reference evidence="2" key="1">
    <citation type="journal article" date="2019" name="Int. J. Syst. Evol. Microbiol.">
        <title>The Global Catalogue of Microorganisms (GCM) 10K type strain sequencing project: providing services to taxonomists for standard genome sequencing and annotation.</title>
        <authorList>
            <consortium name="The Broad Institute Genomics Platform"/>
            <consortium name="The Broad Institute Genome Sequencing Center for Infectious Disease"/>
            <person name="Wu L."/>
            <person name="Ma J."/>
        </authorList>
    </citation>
    <scope>NUCLEOTIDE SEQUENCE [LARGE SCALE GENOMIC DNA]</scope>
    <source>
        <strain evidence="2">KCTC 42282</strain>
    </source>
</reference>
<proteinExistence type="predicted"/>
<comment type="caution">
    <text evidence="1">The sequence shown here is derived from an EMBL/GenBank/DDBJ whole genome shotgun (WGS) entry which is preliminary data.</text>
</comment>
<protein>
    <submittedName>
        <fullName evidence="1">Uncharacterized protein</fullName>
    </submittedName>
</protein>
<evidence type="ECO:0000313" key="2">
    <source>
        <dbReference type="Proteomes" id="UP001595704"/>
    </source>
</evidence>
<accession>A0ABV7UGX6</accession>
<organism evidence="1 2">
    <name type="scientific">Camelimonas fluminis</name>
    <dbReference type="NCBI Taxonomy" id="1576911"/>
    <lineage>
        <taxon>Bacteria</taxon>
        <taxon>Pseudomonadati</taxon>
        <taxon>Pseudomonadota</taxon>
        <taxon>Alphaproteobacteria</taxon>
        <taxon>Hyphomicrobiales</taxon>
        <taxon>Chelatococcaceae</taxon>
        <taxon>Camelimonas</taxon>
    </lineage>
</organism>
<dbReference type="RefSeq" id="WP_191321315.1">
    <property type="nucleotide sequence ID" value="NZ_BNCG01000063.1"/>
</dbReference>